<reference evidence="1" key="1">
    <citation type="journal article" date="2020" name="Nature">
        <title>Giant virus diversity and host interactions through global metagenomics.</title>
        <authorList>
            <person name="Schulz F."/>
            <person name="Roux S."/>
            <person name="Paez-Espino D."/>
            <person name="Jungbluth S."/>
            <person name="Walsh D.A."/>
            <person name="Denef V.J."/>
            <person name="McMahon K.D."/>
            <person name="Konstantinidis K.T."/>
            <person name="Eloe-Fadrosh E.A."/>
            <person name="Kyrpides N.C."/>
            <person name="Woyke T."/>
        </authorList>
    </citation>
    <scope>NUCLEOTIDE SEQUENCE</scope>
    <source>
        <strain evidence="1">GVMAG-M-3300018428-35</strain>
    </source>
</reference>
<dbReference type="AlphaFoldDB" id="A0A6C0BVF2"/>
<sequence>MIDCEHYKNYKGPNLILAQIWKNKDEKLDITEYIKEFYGYKNDWNGKLYTYDDIFPGRDYKYKFYIKFLDETSRKHWFHGMVGRPDQYFNPPLATPINTV</sequence>
<dbReference type="EMBL" id="MN739249">
    <property type="protein sequence ID" value="QHS95398.1"/>
    <property type="molecule type" value="Genomic_DNA"/>
</dbReference>
<evidence type="ECO:0000313" key="1">
    <source>
        <dbReference type="EMBL" id="QHS95398.1"/>
    </source>
</evidence>
<organism evidence="1">
    <name type="scientific">viral metagenome</name>
    <dbReference type="NCBI Taxonomy" id="1070528"/>
    <lineage>
        <taxon>unclassified sequences</taxon>
        <taxon>metagenomes</taxon>
        <taxon>organismal metagenomes</taxon>
    </lineage>
</organism>
<name>A0A6C0BVF2_9ZZZZ</name>
<proteinExistence type="predicted"/>
<protein>
    <submittedName>
        <fullName evidence="1">Uncharacterized protein</fullName>
    </submittedName>
</protein>
<accession>A0A6C0BVF2</accession>